<reference evidence="3 4" key="1">
    <citation type="submission" date="2020-02" db="EMBL/GenBank/DDBJ databases">
        <title>Genome sequence of strain CCNWXJ40-4.</title>
        <authorList>
            <person name="Gao J."/>
            <person name="Sun J."/>
        </authorList>
    </citation>
    <scope>NUCLEOTIDE SEQUENCE [LARGE SCALE GENOMIC DNA]</scope>
    <source>
        <strain evidence="3 4">CCNWXJ 40-4</strain>
    </source>
</reference>
<organism evidence="3 4">
    <name type="scientific">Allomesorhizobium camelthorni</name>
    <dbReference type="NCBI Taxonomy" id="475069"/>
    <lineage>
        <taxon>Bacteria</taxon>
        <taxon>Pseudomonadati</taxon>
        <taxon>Pseudomonadota</taxon>
        <taxon>Alphaproteobacteria</taxon>
        <taxon>Hyphomicrobiales</taxon>
        <taxon>Phyllobacteriaceae</taxon>
        <taxon>Allomesorhizobium</taxon>
    </lineage>
</organism>
<dbReference type="InterPro" id="IPR051803">
    <property type="entry name" value="TA_system_RelE-like_toxin"/>
</dbReference>
<evidence type="ECO:0000256" key="1">
    <source>
        <dbReference type="ARBA" id="ARBA00006226"/>
    </source>
</evidence>
<dbReference type="InterPro" id="IPR007712">
    <property type="entry name" value="RelE/ParE_toxin"/>
</dbReference>
<evidence type="ECO:0000256" key="2">
    <source>
        <dbReference type="ARBA" id="ARBA00022649"/>
    </source>
</evidence>
<name>A0A6G4WD50_9HYPH</name>
<gene>
    <name evidence="3" type="ORF">G6N73_13175</name>
</gene>
<dbReference type="EMBL" id="JAAKZF010000014">
    <property type="protein sequence ID" value="NGO52123.1"/>
    <property type="molecule type" value="Genomic_DNA"/>
</dbReference>
<dbReference type="SUPFAM" id="SSF143011">
    <property type="entry name" value="RelE-like"/>
    <property type="match status" value="1"/>
</dbReference>
<dbReference type="AlphaFoldDB" id="A0A6G4WD50"/>
<proteinExistence type="inferred from homology"/>
<dbReference type="InterPro" id="IPR035093">
    <property type="entry name" value="RelE/ParE_toxin_dom_sf"/>
</dbReference>
<keyword evidence="4" id="KW-1185">Reference proteome</keyword>
<dbReference type="Proteomes" id="UP001642900">
    <property type="component" value="Unassembled WGS sequence"/>
</dbReference>
<comment type="similarity">
    <text evidence="1">Belongs to the RelE toxin family.</text>
</comment>
<keyword evidence="2" id="KW-1277">Toxin-antitoxin system</keyword>
<accession>A0A6G4WD50</accession>
<protein>
    <submittedName>
        <fullName evidence="3">Type II toxin-antitoxin system RelE/ParE family toxin</fullName>
    </submittedName>
</protein>
<comment type="caution">
    <text evidence="3">The sequence shown here is derived from an EMBL/GenBank/DDBJ whole genome shotgun (WGS) entry which is preliminary data.</text>
</comment>
<evidence type="ECO:0000313" key="4">
    <source>
        <dbReference type="Proteomes" id="UP001642900"/>
    </source>
</evidence>
<dbReference type="PANTHER" id="PTHR33755">
    <property type="entry name" value="TOXIN PARE1-RELATED"/>
    <property type="match status" value="1"/>
</dbReference>
<sequence length="95" mass="10780">MIAPAAERDLADILEFISQDGVSAARKTVLRIERVIDLLLERPFLGPAVSRPLRVGLRKITVSPYIIFYRLADDQLQIVRLLHSSRDLDEELPVD</sequence>
<evidence type="ECO:0000313" key="3">
    <source>
        <dbReference type="EMBL" id="NGO52123.1"/>
    </source>
</evidence>
<dbReference type="RefSeq" id="WP_165028209.1">
    <property type="nucleotide sequence ID" value="NZ_JAAKZF010000014.1"/>
</dbReference>
<dbReference type="Gene3D" id="3.30.2310.20">
    <property type="entry name" value="RelE-like"/>
    <property type="match status" value="1"/>
</dbReference>
<dbReference type="Pfam" id="PF05016">
    <property type="entry name" value="ParE_toxin"/>
    <property type="match status" value="1"/>
</dbReference>